<evidence type="ECO:0000256" key="6">
    <source>
        <dbReference type="ARBA" id="ARBA00022723"/>
    </source>
</evidence>
<accession>A0A519BE86</accession>
<dbReference type="SUPFAM" id="SSF54919">
    <property type="entry name" value="Nucleoside diphosphate kinase, NDK"/>
    <property type="match status" value="1"/>
</dbReference>
<name>A0A519BE86_9DELT</name>
<keyword evidence="11 12" id="KW-0546">Nucleotide metabolism</keyword>
<dbReference type="NCBIfam" id="NF001908">
    <property type="entry name" value="PRK00668.1"/>
    <property type="match status" value="1"/>
</dbReference>
<evidence type="ECO:0000256" key="9">
    <source>
        <dbReference type="ARBA" id="ARBA00022840"/>
    </source>
</evidence>
<organism evidence="17 18">
    <name type="scientific">Candidatus Acidulodesulfobacterium ferriphilum</name>
    <dbReference type="NCBI Taxonomy" id="2597223"/>
    <lineage>
        <taxon>Bacteria</taxon>
        <taxon>Deltaproteobacteria</taxon>
        <taxon>Candidatus Acidulodesulfobacterales</taxon>
        <taxon>Candidatus Acidulodesulfobacterium</taxon>
    </lineage>
</organism>
<evidence type="ECO:0000256" key="1">
    <source>
        <dbReference type="ARBA" id="ARBA00008142"/>
    </source>
</evidence>
<dbReference type="GO" id="GO:0005737">
    <property type="term" value="C:cytoplasm"/>
    <property type="evidence" value="ECO:0007669"/>
    <property type="project" value="UniProtKB-SubCell"/>
</dbReference>
<keyword evidence="7 12" id="KW-0547">Nucleotide-binding</keyword>
<dbReference type="AlphaFoldDB" id="A0A519BE86"/>
<keyword evidence="9 12" id="KW-0067">ATP-binding</keyword>
<dbReference type="InterPro" id="IPR001564">
    <property type="entry name" value="Nucleoside_diP_kinase"/>
</dbReference>
<sequence>MERTLSIIKPDGVKNGLTGNIIRLFEENGFEIKAIKKVHLSKSEAEGFYYVHKERPFFNSLVSFMTEGPVVLIVLSAENAILKNRELMGATNPKDAKEGTIRKMYAESIERNVVHGSDSLESAKFEIPYFFNVFEIL</sequence>
<evidence type="ECO:0000256" key="3">
    <source>
        <dbReference type="ARBA" id="ARBA00017632"/>
    </source>
</evidence>
<dbReference type="GO" id="GO:0006228">
    <property type="term" value="P:UTP biosynthetic process"/>
    <property type="evidence" value="ECO:0007669"/>
    <property type="project" value="UniProtKB-UniRule"/>
</dbReference>
<evidence type="ECO:0000313" key="18">
    <source>
        <dbReference type="Proteomes" id="UP000320813"/>
    </source>
</evidence>
<evidence type="ECO:0000256" key="4">
    <source>
        <dbReference type="ARBA" id="ARBA00022490"/>
    </source>
</evidence>
<protein>
    <recommendedName>
        <fullName evidence="3 12">Nucleoside diphosphate kinase</fullName>
        <shortName evidence="12">NDK</shortName>
        <shortName evidence="12">NDP kinase</shortName>
        <ecNumber evidence="2 12">2.7.4.6</ecNumber>
    </recommendedName>
    <alternativeName>
        <fullName evidence="12">Nucleoside-2-P kinase</fullName>
    </alternativeName>
</protein>
<dbReference type="InterPro" id="IPR036850">
    <property type="entry name" value="NDK-like_dom_sf"/>
</dbReference>
<dbReference type="PANTHER" id="PTHR46161:SF3">
    <property type="entry name" value="NUCLEOSIDE DIPHOSPHATE KINASE DDB_G0292928-RELATED"/>
    <property type="match status" value="1"/>
</dbReference>
<reference evidence="17 18" key="1">
    <citation type="submission" date="2019-01" db="EMBL/GenBank/DDBJ databases">
        <title>Insights into ecological role of a new deltaproteobacterial order Candidatus Sinidesulfobacterales (Sva0485) by metagenomics and metatranscriptomics.</title>
        <authorList>
            <person name="Tan S."/>
            <person name="Liu J."/>
            <person name="Fang Y."/>
            <person name="Hedlund B.P."/>
            <person name="Lian Z.H."/>
            <person name="Huang L.Y."/>
            <person name="Li J.T."/>
            <person name="Huang L.N."/>
            <person name="Li W.J."/>
            <person name="Jiang H.C."/>
            <person name="Dong H.L."/>
            <person name="Shu W.S."/>
        </authorList>
    </citation>
    <scope>NUCLEOTIDE SEQUENCE [LARGE SCALE GENOMIC DNA]</scope>
    <source>
        <strain evidence="17">AP3</strain>
    </source>
</reference>
<dbReference type="Gene3D" id="3.30.70.141">
    <property type="entry name" value="Nucleoside diphosphate kinase-like domain"/>
    <property type="match status" value="1"/>
</dbReference>
<evidence type="ECO:0000256" key="8">
    <source>
        <dbReference type="ARBA" id="ARBA00022777"/>
    </source>
</evidence>
<dbReference type="Pfam" id="PF00334">
    <property type="entry name" value="NDK"/>
    <property type="match status" value="1"/>
</dbReference>
<dbReference type="InterPro" id="IPR023005">
    <property type="entry name" value="Nucleoside_diP_kinase_AS"/>
</dbReference>
<feature type="binding site" evidence="12 13">
    <location>
        <position position="57"/>
    </location>
    <ligand>
        <name>ATP</name>
        <dbReference type="ChEBI" id="CHEBI:30616"/>
    </ligand>
</feature>
<comment type="catalytic activity">
    <reaction evidence="12 15">
        <text>a 2'-deoxyribonucleoside 5'-diphosphate + ATP = a 2'-deoxyribonucleoside 5'-triphosphate + ADP</text>
        <dbReference type="Rhea" id="RHEA:44640"/>
        <dbReference type="ChEBI" id="CHEBI:30616"/>
        <dbReference type="ChEBI" id="CHEBI:61560"/>
        <dbReference type="ChEBI" id="CHEBI:73316"/>
        <dbReference type="ChEBI" id="CHEBI:456216"/>
        <dbReference type="EC" id="2.7.4.6"/>
    </reaction>
</comment>
<dbReference type="GO" id="GO:0004550">
    <property type="term" value="F:nucleoside diphosphate kinase activity"/>
    <property type="evidence" value="ECO:0007669"/>
    <property type="project" value="UniProtKB-UniRule"/>
</dbReference>
<dbReference type="FunFam" id="3.30.70.141:FF:000003">
    <property type="entry name" value="Nucleoside diphosphate kinase"/>
    <property type="match status" value="1"/>
</dbReference>
<dbReference type="HAMAP" id="MF_00451">
    <property type="entry name" value="NDP_kinase"/>
    <property type="match status" value="1"/>
</dbReference>
<evidence type="ECO:0000256" key="10">
    <source>
        <dbReference type="ARBA" id="ARBA00022842"/>
    </source>
</evidence>
<dbReference type="Proteomes" id="UP000320813">
    <property type="component" value="Unassembled WGS sequence"/>
</dbReference>
<feature type="domain" description="Nucleoside diphosphate kinase-like" evidence="16">
    <location>
        <begin position="1"/>
        <end position="137"/>
    </location>
</feature>
<dbReference type="PRINTS" id="PR01243">
    <property type="entry name" value="NUCDPKINASE"/>
</dbReference>
<feature type="binding site" evidence="12 13">
    <location>
        <position position="91"/>
    </location>
    <ligand>
        <name>ATP</name>
        <dbReference type="ChEBI" id="CHEBI:30616"/>
    </ligand>
</feature>
<keyword evidence="6 12" id="KW-0479">Metal-binding</keyword>
<proteinExistence type="inferred from homology"/>
<keyword evidence="10 12" id="KW-0460">Magnesium</keyword>
<comment type="cofactor">
    <cofactor evidence="12">
        <name>Mg(2+)</name>
        <dbReference type="ChEBI" id="CHEBI:18420"/>
    </cofactor>
</comment>
<evidence type="ECO:0000256" key="5">
    <source>
        <dbReference type="ARBA" id="ARBA00022679"/>
    </source>
</evidence>
<dbReference type="EMBL" id="SGBD01000001">
    <property type="protein sequence ID" value="RZD15557.1"/>
    <property type="molecule type" value="Genomic_DNA"/>
</dbReference>
<comment type="subcellular location">
    <subcellularLocation>
        <location evidence="12">Cytoplasm</location>
    </subcellularLocation>
</comment>
<feature type="binding site" evidence="12 13">
    <location>
        <position position="112"/>
    </location>
    <ligand>
        <name>ATP</name>
        <dbReference type="ChEBI" id="CHEBI:30616"/>
    </ligand>
</feature>
<comment type="similarity">
    <text evidence="1 12 13 14">Belongs to the NDK family.</text>
</comment>
<evidence type="ECO:0000256" key="12">
    <source>
        <dbReference type="HAMAP-Rule" id="MF_00451"/>
    </source>
</evidence>
<dbReference type="GO" id="GO:0005524">
    <property type="term" value="F:ATP binding"/>
    <property type="evidence" value="ECO:0007669"/>
    <property type="project" value="UniProtKB-UniRule"/>
</dbReference>
<evidence type="ECO:0000313" key="17">
    <source>
        <dbReference type="EMBL" id="RZD15557.1"/>
    </source>
</evidence>
<dbReference type="EC" id="2.7.4.6" evidence="2 12"/>
<feature type="active site" description="Pros-phosphohistidine intermediate" evidence="12 13">
    <location>
        <position position="115"/>
    </location>
</feature>
<evidence type="ECO:0000256" key="13">
    <source>
        <dbReference type="PROSITE-ProRule" id="PRU00706"/>
    </source>
</evidence>
<evidence type="ECO:0000256" key="11">
    <source>
        <dbReference type="ARBA" id="ARBA00023080"/>
    </source>
</evidence>
<evidence type="ECO:0000256" key="14">
    <source>
        <dbReference type="RuleBase" id="RU004011"/>
    </source>
</evidence>
<evidence type="ECO:0000256" key="15">
    <source>
        <dbReference type="RuleBase" id="RU004013"/>
    </source>
</evidence>
<feature type="binding site" evidence="12 13">
    <location>
        <position position="9"/>
    </location>
    <ligand>
        <name>ATP</name>
        <dbReference type="ChEBI" id="CHEBI:30616"/>
    </ligand>
</feature>
<evidence type="ECO:0000256" key="2">
    <source>
        <dbReference type="ARBA" id="ARBA00012966"/>
    </source>
</evidence>
<evidence type="ECO:0000256" key="7">
    <source>
        <dbReference type="ARBA" id="ARBA00022741"/>
    </source>
</evidence>
<dbReference type="SMART" id="SM00562">
    <property type="entry name" value="NDK"/>
    <property type="match status" value="1"/>
</dbReference>
<feature type="binding site" evidence="12 13">
    <location>
        <position position="102"/>
    </location>
    <ligand>
        <name>ATP</name>
        <dbReference type="ChEBI" id="CHEBI:30616"/>
    </ligand>
</feature>
<dbReference type="GO" id="GO:0006183">
    <property type="term" value="P:GTP biosynthetic process"/>
    <property type="evidence" value="ECO:0007669"/>
    <property type="project" value="UniProtKB-UniRule"/>
</dbReference>
<keyword evidence="8 12" id="KW-0418">Kinase</keyword>
<dbReference type="InterPro" id="IPR034907">
    <property type="entry name" value="NDK-like_dom"/>
</dbReference>
<dbReference type="PROSITE" id="PS00469">
    <property type="entry name" value="NDPK"/>
    <property type="match status" value="1"/>
</dbReference>
<keyword evidence="12" id="KW-0597">Phosphoprotein</keyword>
<dbReference type="PROSITE" id="PS51374">
    <property type="entry name" value="NDPK_LIKE"/>
    <property type="match status" value="1"/>
</dbReference>
<keyword evidence="5 12" id="KW-0808">Transferase</keyword>
<feature type="binding site" evidence="12 13">
    <location>
        <position position="85"/>
    </location>
    <ligand>
        <name>ATP</name>
        <dbReference type="ChEBI" id="CHEBI:30616"/>
    </ligand>
</feature>
<comment type="subunit">
    <text evidence="12">Homotetramer.</text>
</comment>
<keyword evidence="4 12" id="KW-0963">Cytoplasm</keyword>
<dbReference type="GO" id="GO:0046872">
    <property type="term" value="F:metal ion binding"/>
    <property type="evidence" value="ECO:0007669"/>
    <property type="project" value="UniProtKB-KW"/>
</dbReference>
<evidence type="ECO:0000259" key="16">
    <source>
        <dbReference type="SMART" id="SM00562"/>
    </source>
</evidence>
<comment type="caution">
    <text evidence="17">The sequence shown here is derived from an EMBL/GenBank/DDBJ whole genome shotgun (WGS) entry which is preliminary data.</text>
</comment>
<comment type="catalytic activity">
    <reaction evidence="12">
        <text>a ribonucleoside 5'-diphosphate + ATP = a ribonucleoside 5'-triphosphate + ADP</text>
        <dbReference type="Rhea" id="RHEA:18113"/>
        <dbReference type="ChEBI" id="CHEBI:30616"/>
        <dbReference type="ChEBI" id="CHEBI:57930"/>
        <dbReference type="ChEBI" id="CHEBI:61557"/>
        <dbReference type="ChEBI" id="CHEBI:456216"/>
        <dbReference type="EC" id="2.7.4.6"/>
    </reaction>
</comment>
<comment type="function">
    <text evidence="12">Major role in the synthesis of nucleoside triphosphates other than ATP. The ATP gamma phosphate is transferred to the NDP beta phosphate via a ping-pong mechanism, using a phosphorylated active-site intermediate.</text>
</comment>
<dbReference type="PANTHER" id="PTHR46161">
    <property type="entry name" value="NUCLEOSIDE DIPHOSPHATE KINASE"/>
    <property type="match status" value="1"/>
</dbReference>
<dbReference type="GO" id="GO:0006241">
    <property type="term" value="P:CTP biosynthetic process"/>
    <property type="evidence" value="ECO:0007669"/>
    <property type="project" value="UniProtKB-UniRule"/>
</dbReference>
<dbReference type="CDD" id="cd04413">
    <property type="entry name" value="NDPk_I"/>
    <property type="match status" value="1"/>
</dbReference>
<gene>
    <name evidence="12" type="primary">ndk</name>
    <name evidence="17" type="ORF">EVJ47_03740</name>
</gene>